<dbReference type="Gene3D" id="2.70.150.10">
    <property type="entry name" value="Calcium-transporting ATPase, cytoplasmic transduction domain A"/>
    <property type="match status" value="1"/>
</dbReference>
<comment type="similarity">
    <text evidence="2">Belongs to the cation transport ATPase (P-type) (TC 3.A.3) family. Type IIA subfamily.</text>
</comment>
<dbReference type="SFLD" id="SFLDG00002">
    <property type="entry name" value="C1.7:_P-type_atpase_like"/>
    <property type="match status" value="1"/>
</dbReference>
<dbReference type="Gene3D" id="3.40.50.1000">
    <property type="entry name" value="HAD superfamily/HAD-like"/>
    <property type="match status" value="1"/>
</dbReference>
<dbReference type="SFLD" id="SFLDS00003">
    <property type="entry name" value="Haloacid_Dehalogenase"/>
    <property type="match status" value="1"/>
</dbReference>
<evidence type="ECO:0000256" key="1">
    <source>
        <dbReference type="ARBA" id="ARBA00004651"/>
    </source>
</evidence>
<keyword evidence="11 13" id="KW-0472">Membrane</keyword>
<evidence type="ECO:0000313" key="15">
    <source>
        <dbReference type="EMBL" id="MBS8261277.1"/>
    </source>
</evidence>
<dbReference type="GO" id="GO:1902600">
    <property type="term" value="P:proton transmembrane transport"/>
    <property type="evidence" value="ECO:0007669"/>
    <property type="project" value="TreeGrafter"/>
</dbReference>
<keyword evidence="6" id="KW-0547">Nucleotide-binding</keyword>
<evidence type="ECO:0000256" key="10">
    <source>
        <dbReference type="ARBA" id="ARBA00022989"/>
    </source>
</evidence>
<dbReference type="PROSITE" id="PS00154">
    <property type="entry name" value="ATPASE_E1_E2"/>
    <property type="match status" value="1"/>
</dbReference>
<dbReference type="Gene3D" id="3.40.1110.10">
    <property type="entry name" value="Calcium-transporting ATPase, cytoplasmic domain N"/>
    <property type="match status" value="1"/>
</dbReference>
<comment type="caution">
    <text evidence="15">The sequence shown here is derived from an EMBL/GenBank/DDBJ whole genome shotgun (WGS) entry which is preliminary data.</text>
</comment>
<dbReference type="SUPFAM" id="SSF81660">
    <property type="entry name" value="Metal cation-transporting ATPase, ATP-binding domain N"/>
    <property type="match status" value="1"/>
</dbReference>
<feature type="transmembrane region" description="Helical" evidence="13">
    <location>
        <begin position="74"/>
        <end position="99"/>
    </location>
</feature>
<dbReference type="InterPro" id="IPR008250">
    <property type="entry name" value="ATPase_P-typ_transduc_dom_A_sf"/>
</dbReference>
<dbReference type="SUPFAM" id="SSF81653">
    <property type="entry name" value="Calcium ATPase, transduction domain A"/>
    <property type="match status" value="1"/>
</dbReference>
<dbReference type="PRINTS" id="PR00120">
    <property type="entry name" value="HATPASE"/>
</dbReference>
<keyword evidence="5 13" id="KW-0812">Transmembrane</keyword>
<accession>A0A944GTH6</accession>
<dbReference type="FunFam" id="3.40.50.1000:FF:000001">
    <property type="entry name" value="Phospholipid-transporting ATPase IC"/>
    <property type="match status" value="1"/>
</dbReference>
<keyword evidence="8" id="KW-0460">Magnesium</keyword>
<feature type="transmembrane region" description="Helical" evidence="13">
    <location>
        <begin position="861"/>
        <end position="881"/>
    </location>
</feature>
<dbReference type="PANTHER" id="PTHR43294:SF21">
    <property type="entry name" value="CATION TRANSPORTING ATPASE"/>
    <property type="match status" value="1"/>
</dbReference>
<dbReference type="SMART" id="SM00831">
    <property type="entry name" value="Cation_ATPase_N"/>
    <property type="match status" value="1"/>
</dbReference>
<dbReference type="GO" id="GO:0005391">
    <property type="term" value="F:P-type sodium:potassium-exchanging transporter activity"/>
    <property type="evidence" value="ECO:0007669"/>
    <property type="project" value="TreeGrafter"/>
</dbReference>
<dbReference type="GO" id="GO:0036376">
    <property type="term" value="P:sodium ion export across plasma membrane"/>
    <property type="evidence" value="ECO:0007669"/>
    <property type="project" value="TreeGrafter"/>
</dbReference>
<dbReference type="InterPro" id="IPR044492">
    <property type="entry name" value="P_typ_ATPase_HD_dom"/>
</dbReference>
<evidence type="ECO:0000259" key="14">
    <source>
        <dbReference type="SMART" id="SM00831"/>
    </source>
</evidence>
<evidence type="ECO:0000313" key="16">
    <source>
        <dbReference type="Proteomes" id="UP000705379"/>
    </source>
</evidence>
<dbReference type="Pfam" id="PF13246">
    <property type="entry name" value="Cation_ATPase"/>
    <property type="match status" value="1"/>
</dbReference>
<keyword evidence="3" id="KW-1003">Cell membrane</keyword>
<dbReference type="GO" id="GO:0005886">
    <property type="term" value="C:plasma membrane"/>
    <property type="evidence" value="ECO:0007669"/>
    <property type="project" value="UniProtKB-SubCell"/>
</dbReference>
<evidence type="ECO:0000256" key="4">
    <source>
        <dbReference type="ARBA" id="ARBA00022553"/>
    </source>
</evidence>
<keyword evidence="9" id="KW-1278">Translocase</keyword>
<dbReference type="FunFam" id="3.40.50.1000:FF:000028">
    <property type="entry name" value="Calcium-transporting P-type ATPase, putative"/>
    <property type="match status" value="1"/>
</dbReference>
<dbReference type="InterPro" id="IPR023298">
    <property type="entry name" value="ATPase_P-typ_TM_dom_sf"/>
</dbReference>
<evidence type="ECO:0000256" key="2">
    <source>
        <dbReference type="ARBA" id="ARBA00005675"/>
    </source>
</evidence>
<dbReference type="InterPro" id="IPR006068">
    <property type="entry name" value="ATPase_P-typ_cation-transptr_C"/>
</dbReference>
<dbReference type="PRINTS" id="PR00119">
    <property type="entry name" value="CATATPASE"/>
</dbReference>
<dbReference type="InterPro" id="IPR018303">
    <property type="entry name" value="ATPase_P-typ_P_site"/>
</dbReference>
<dbReference type="InterPro" id="IPR004014">
    <property type="entry name" value="ATPase_P-typ_cation-transptr_N"/>
</dbReference>
<evidence type="ECO:0000256" key="13">
    <source>
        <dbReference type="SAM" id="Phobius"/>
    </source>
</evidence>
<evidence type="ECO:0000256" key="9">
    <source>
        <dbReference type="ARBA" id="ARBA00022967"/>
    </source>
</evidence>
<dbReference type="GO" id="GO:0030007">
    <property type="term" value="P:intracellular potassium ion homeostasis"/>
    <property type="evidence" value="ECO:0007669"/>
    <property type="project" value="TreeGrafter"/>
</dbReference>
<dbReference type="Gene3D" id="1.20.1110.10">
    <property type="entry name" value="Calcium-transporting ATPase, transmembrane domain"/>
    <property type="match status" value="1"/>
</dbReference>
<dbReference type="Pfam" id="PF00690">
    <property type="entry name" value="Cation_ATPase_N"/>
    <property type="match status" value="1"/>
</dbReference>
<feature type="transmembrane region" description="Helical" evidence="13">
    <location>
        <begin position="798"/>
        <end position="817"/>
    </location>
</feature>
<name>A0A944GTH6_9HYPH</name>
<evidence type="ECO:0000256" key="11">
    <source>
        <dbReference type="ARBA" id="ARBA00023136"/>
    </source>
</evidence>
<reference evidence="15" key="2">
    <citation type="journal article" date="2021" name="Microorganisms">
        <title>Bacterial Dimethylsulfoniopropionate Biosynthesis in the East China Sea.</title>
        <authorList>
            <person name="Liu J."/>
            <person name="Zhang Y."/>
            <person name="Liu J."/>
            <person name="Zhong H."/>
            <person name="Williams B.T."/>
            <person name="Zheng Y."/>
            <person name="Curson A.R.J."/>
            <person name="Sun C."/>
            <person name="Sun H."/>
            <person name="Song D."/>
            <person name="Wagner Mackenzie B."/>
            <person name="Bermejo Martinez A."/>
            <person name="Todd J.D."/>
            <person name="Zhang X.H."/>
        </authorList>
    </citation>
    <scope>NUCLEOTIDE SEQUENCE</scope>
    <source>
        <strain evidence="15">AESS21</strain>
    </source>
</reference>
<feature type="region of interest" description="Disordered" evidence="12">
    <location>
        <begin position="1"/>
        <end position="33"/>
    </location>
</feature>
<dbReference type="GO" id="GO:0005524">
    <property type="term" value="F:ATP binding"/>
    <property type="evidence" value="ECO:0007669"/>
    <property type="project" value="UniProtKB-KW"/>
</dbReference>
<sequence length="922" mass="98710">MQTQQQPRSDVRNPPSGVEASLFEDTPPHTLSSDETAQTLGVAVERGLSQQDAVSRLGKYGPNKLAEAAKLSPLILLLQQFANPLLIILMVGAAISAYTGHTVDAVAILVIVVINALISFWQEYKAEQSLAALGEMAAPQAHVMRDGQWRDAPAADLVPGDIVKLKAGDIIPADMRFVSAHRLQIDEAALTGESEPVDKNDRIFADVQTVLAERFNMGHMSTQVTGGTAVGIVTSTGMATEVGHIAGLMASAKEPKTPLQERIEGLSRVLIGAALCVVAIIIGIGILNGMDAIEMLNTAISLSVAAIPEGLPTVVTIVLTLGSQNMASKNALARRLSSVETLGTTSVICSDKTGTLTQNQMQVMRLWAGGKTWQVTGEGFDPKGTFLGADDTEADPEVEDDLREMLMISAFCNEARMIEVDGRPAIQGNPTEGALVVAAAKLGVSRSDLKARNYVPLAHFPFDSTRKMMSVHTRLPDGEEYLVAKGAPDMILARATHVRLHGEEVPINDDNRAEIEAVISSFGNDALRTLAVAYRKISAGDLNHEDPERDIVLIGIHGIMDPPRPEVPEAVAQATSAGVRTVMITGDHAVTAQAIAEQIGIKTSDEQTVHVGAELDGLSDEELRETVKRAAVFARVTPEHKLRIVAALQANGEVAAMTGDGVNDAPALRKADIGIAMGISGTSVAKDSSSLVLLDDNFSTIVTAVREGRRIYDNLRKFIRQALTANVAEVSTILFAFLLMGADPLLPLTPLMILWVNLVSDGIPALSLGFEPAEPDLMKHKPRGRDENIFSGGLKEMIIIRGLAVGGLTFYVFNTALERGQPLAYAQTLAFATLICAQLWHIFDARSSRTLFTKNPFDNRYLLGAVALSAVLSLLAIYTAVGNYILNTEPLSARHLLEAIFIAALPTLLLSGIKELFGFKFL</sequence>
<dbReference type="FunFam" id="2.70.150.10:FF:000160">
    <property type="entry name" value="Sarcoplasmic/endoplasmic reticulum calcium ATPase 1"/>
    <property type="match status" value="1"/>
</dbReference>
<dbReference type="Pfam" id="PF00689">
    <property type="entry name" value="Cation_ATPase_C"/>
    <property type="match status" value="1"/>
</dbReference>
<dbReference type="AlphaFoldDB" id="A0A944GTH6"/>
<evidence type="ECO:0000256" key="3">
    <source>
        <dbReference type="ARBA" id="ARBA00022475"/>
    </source>
</evidence>
<dbReference type="PANTHER" id="PTHR43294">
    <property type="entry name" value="SODIUM/POTASSIUM-TRANSPORTING ATPASE SUBUNIT ALPHA"/>
    <property type="match status" value="1"/>
</dbReference>
<dbReference type="SFLD" id="SFLDF00027">
    <property type="entry name" value="p-type_atpase"/>
    <property type="match status" value="1"/>
</dbReference>
<dbReference type="EMBL" id="QTKU01000003">
    <property type="protein sequence ID" value="MBS8261277.1"/>
    <property type="molecule type" value="Genomic_DNA"/>
</dbReference>
<dbReference type="GO" id="GO:1990573">
    <property type="term" value="P:potassium ion import across plasma membrane"/>
    <property type="evidence" value="ECO:0007669"/>
    <property type="project" value="TreeGrafter"/>
</dbReference>
<evidence type="ECO:0000256" key="7">
    <source>
        <dbReference type="ARBA" id="ARBA00022840"/>
    </source>
</evidence>
<dbReference type="GO" id="GO:0006883">
    <property type="term" value="P:intracellular sodium ion homeostasis"/>
    <property type="evidence" value="ECO:0007669"/>
    <property type="project" value="TreeGrafter"/>
</dbReference>
<evidence type="ECO:0000256" key="12">
    <source>
        <dbReference type="SAM" id="MobiDB-lite"/>
    </source>
</evidence>
<feature type="transmembrane region" description="Helical" evidence="13">
    <location>
        <begin position="269"/>
        <end position="287"/>
    </location>
</feature>
<evidence type="ECO:0000256" key="5">
    <source>
        <dbReference type="ARBA" id="ARBA00022692"/>
    </source>
</evidence>
<keyword evidence="7" id="KW-0067">ATP-binding</keyword>
<dbReference type="SUPFAM" id="SSF56784">
    <property type="entry name" value="HAD-like"/>
    <property type="match status" value="1"/>
</dbReference>
<dbReference type="SUPFAM" id="SSF81665">
    <property type="entry name" value="Calcium ATPase, transmembrane domain M"/>
    <property type="match status" value="1"/>
</dbReference>
<protein>
    <submittedName>
        <fullName evidence="15">Cation-translocating P-type ATPase</fullName>
    </submittedName>
</protein>
<organism evidence="15 16">
    <name type="scientific">Roseibium polysiphoniae</name>
    <dbReference type="NCBI Taxonomy" id="2571221"/>
    <lineage>
        <taxon>Bacteria</taxon>
        <taxon>Pseudomonadati</taxon>
        <taxon>Pseudomonadota</taxon>
        <taxon>Alphaproteobacteria</taxon>
        <taxon>Hyphomicrobiales</taxon>
        <taxon>Stappiaceae</taxon>
        <taxon>Roseibium</taxon>
    </lineage>
</organism>
<dbReference type="RefSeq" id="WP_213216695.1">
    <property type="nucleotide sequence ID" value="NZ_QTKU01000003.1"/>
</dbReference>
<evidence type="ECO:0000256" key="8">
    <source>
        <dbReference type="ARBA" id="ARBA00022842"/>
    </source>
</evidence>
<feature type="transmembrane region" description="Helical" evidence="13">
    <location>
        <begin position="105"/>
        <end position="121"/>
    </location>
</feature>
<gene>
    <name evidence="15" type="ORF">DYI23_13720</name>
</gene>
<dbReference type="InterPro" id="IPR059000">
    <property type="entry name" value="ATPase_P-type_domA"/>
</dbReference>
<dbReference type="InterPro" id="IPR036412">
    <property type="entry name" value="HAD-like_sf"/>
</dbReference>
<evidence type="ECO:0000256" key="6">
    <source>
        <dbReference type="ARBA" id="ARBA00022741"/>
    </source>
</evidence>
<feature type="transmembrane region" description="Helical" evidence="13">
    <location>
        <begin position="823"/>
        <end position="840"/>
    </location>
</feature>
<dbReference type="Pfam" id="PF00122">
    <property type="entry name" value="E1-E2_ATPase"/>
    <property type="match status" value="1"/>
</dbReference>
<dbReference type="NCBIfam" id="TIGR01494">
    <property type="entry name" value="ATPase_P-type"/>
    <property type="match status" value="3"/>
</dbReference>
<keyword evidence="10 13" id="KW-1133">Transmembrane helix</keyword>
<dbReference type="GO" id="GO:0016887">
    <property type="term" value="F:ATP hydrolysis activity"/>
    <property type="evidence" value="ECO:0007669"/>
    <property type="project" value="InterPro"/>
</dbReference>
<dbReference type="Proteomes" id="UP000705379">
    <property type="component" value="Unassembled WGS sequence"/>
</dbReference>
<keyword evidence="4" id="KW-0597">Phosphoprotein</keyword>
<comment type="subcellular location">
    <subcellularLocation>
        <location evidence="1">Cell membrane</location>
        <topology evidence="1">Multi-pass membrane protein</topology>
    </subcellularLocation>
</comment>
<feature type="transmembrane region" description="Helical" evidence="13">
    <location>
        <begin position="893"/>
        <end position="913"/>
    </location>
</feature>
<feature type="transmembrane region" description="Helical" evidence="13">
    <location>
        <begin position="299"/>
        <end position="321"/>
    </location>
</feature>
<proteinExistence type="inferred from homology"/>
<dbReference type="InterPro" id="IPR023299">
    <property type="entry name" value="ATPase_P-typ_cyto_dom_N"/>
</dbReference>
<dbReference type="InterPro" id="IPR023214">
    <property type="entry name" value="HAD_sf"/>
</dbReference>
<dbReference type="InterPro" id="IPR001757">
    <property type="entry name" value="P_typ_ATPase"/>
</dbReference>
<reference evidence="15" key="1">
    <citation type="submission" date="2018-08" db="EMBL/GenBank/DDBJ databases">
        <authorList>
            <person name="Jin W."/>
            <person name="Wang H."/>
            <person name="Yang Y."/>
            <person name="Li M."/>
            <person name="Liu J."/>
        </authorList>
    </citation>
    <scope>NUCLEOTIDE SEQUENCE</scope>
    <source>
        <strain evidence="15">AESS21</strain>
    </source>
</reference>
<dbReference type="InterPro" id="IPR050510">
    <property type="entry name" value="Cation_transp_ATPase_P-type"/>
</dbReference>
<feature type="domain" description="Cation-transporting P-type ATPase N-terminal" evidence="14">
    <location>
        <begin position="27"/>
        <end position="101"/>
    </location>
</feature>